<dbReference type="Pfam" id="PF07703">
    <property type="entry name" value="A2M_BRD"/>
    <property type="match status" value="1"/>
</dbReference>
<dbReference type="InterPro" id="IPR047565">
    <property type="entry name" value="Alpha-macroglob_thiol-ester_cl"/>
</dbReference>
<dbReference type="Gene3D" id="2.60.40.2950">
    <property type="match status" value="1"/>
</dbReference>
<keyword evidence="7" id="KW-0325">Glycoprotein</keyword>
<dbReference type="Gene3D" id="2.60.40.690">
    <property type="entry name" value="Alpha-macroglobulin, receptor-binding domain"/>
    <property type="match status" value="1"/>
</dbReference>
<dbReference type="EMBL" id="KB740848">
    <property type="protein sequence ID" value="ENN78704.1"/>
    <property type="molecule type" value="Genomic_DNA"/>
</dbReference>
<dbReference type="InterPro" id="IPR002890">
    <property type="entry name" value="MG2"/>
</dbReference>
<dbReference type="InterPro" id="IPR049135">
    <property type="entry name" value="TEP1_CUB2"/>
</dbReference>
<keyword evidence="3" id="KW-0732">Signal</keyword>
<dbReference type="Pfam" id="PF00207">
    <property type="entry name" value="A2M"/>
    <property type="match status" value="1"/>
</dbReference>
<dbReference type="InterPro" id="IPR040839">
    <property type="entry name" value="MG4"/>
</dbReference>
<dbReference type="OMA" id="VTFYNTA"/>
<evidence type="ECO:0000256" key="8">
    <source>
        <dbReference type="ARBA" id="ARBA00057615"/>
    </source>
</evidence>
<evidence type="ECO:0000313" key="11">
    <source>
        <dbReference type="EMBL" id="ENN78704.1"/>
    </source>
</evidence>
<dbReference type="GO" id="GO:0005615">
    <property type="term" value="C:extracellular space"/>
    <property type="evidence" value="ECO:0007669"/>
    <property type="project" value="InterPro"/>
</dbReference>
<dbReference type="InterPro" id="IPR011625">
    <property type="entry name" value="A2M_N_BRD"/>
</dbReference>
<dbReference type="InterPro" id="IPR001599">
    <property type="entry name" value="Macroglobln_a2"/>
</dbReference>
<dbReference type="PANTHER" id="PTHR11412">
    <property type="entry name" value="MACROGLOBULIN / COMPLEMENT"/>
    <property type="match status" value="1"/>
</dbReference>
<dbReference type="OrthoDB" id="9998011at2759"/>
<dbReference type="SMART" id="SM01361">
    <property type="entry name" value="A2M_recep"/>
    <property type="match status" value="1"/>
</dbReference>
<protein>
    <recommendedName>
        <fullName evidence="10">TEP1-F</fullName>
    </recommendedName>
</protein>
<dbReference type="Pfam" id="PF17789">
    <property type="entry name" value="MG4"/>
    <property type="match status" value="1"/>
</dbReference>
<dbReference type="InterPro" id="IPR041555">
    <property type="entry name" value="MG3"/>
</dbReference>
<reference evidence="11" key="1">
    <citation type="journal article" date="2013" name="Genome Biol.">
        <title>Draft genome of the mountain pine beetle, Dendroctonus ponderosae Hopkins, a major forest pest.</title>
        <authorList>
            <person name="Keeling C.I."/>
            <person name="Yuen M.M."/>
            <person name="Liao N.Y."/>
            <person name="Docking T.R."/>
            <person name="Chan S.K."/>
            <person name="Taylor G.A."/>
            <person name="Palmquist D.L."/>
            <person name="Jackman S.D."/>
            <person name="Nguyen A."/>
            <person name="Li M."/>
            <person name="Henderson H."/>
            <person name="Janes J.K."/>
            <person name="Zhao Y."/>
            <person name="Pandoh P."/>
            <person name="Moore R."/>
            <person name="Sperling F.A."/>
            <person name="Huber D.P."/>
            <person name="Birol I."/>
            <person name="Jones S.J."/>
            <person name="Bohlmann J."/>
        </authorList>
    </citation>
    <scope>NUCLEOTIDE SEQUENCE</scope>
</reference>
<keyword evidence="4" id="KW-0391">Immunity</keyword>
<keyword evidence="2" id="KW-0964">Secreted</keyword>
<dbReference type="Gene3D" id="2.20.130.20">
    <property type="match status" value="1"/>
</dbReference>
<keyword evidence="6" id="KW-1015">Disulfide bond</keyword>
<organism evidence="11">
    <name type="scientific">Dendroctonus ponderosae</name>
    <name type="common">Mountain pine beetle</name>
    <dbReference type="NCBI Taxonomy" id="77166"/>
    <lineage>
        <taxon>Eukaryota</taxon>
        <taxon>Metazoa</taxon>
        <taxon>Ecdysozoa</taxon>
        <taxon>Arthropoda</taxon>
        <taxon>Hexapoda</taxon>
        <taxon>Insecta</taxon>
        <taxon>Pterygota</taxon>
        <taxon>Neoptera</taxon>
        <taxon>Endopterygota</taxon>
        <taxon>Coleoptera</taxon>
        <taxon>Polyphaga</taxon>
        <taxon>Cucujiformia</taxon>
        <taxon>Curculionidae</taxon>
        <taxon>Scolytinae</taxon>
        <taxon>Dendroctonus</taxon>
    </lineage>
</organism>
<dbReference type="Gene3D" id="2.60.40.10">
    <property type="entry name" value="Immunoglobulins"/>
    <property type="match status" value="2"/>
</dbReference>
<dbReference type="Pfam" id="PF07677">
    <property type="entry name" value="A2M_recep"/>
    <property type="match status" value="1"/>
</dbReference>
<dbReference type="HOGENOM" id="CLU_001634_0_1_1"/>
<accession>N6TEB4</accession>
<dbReference type="FunFam" id="2.60.40.1930:FF:000001">
    <property type="entry name" value="CD109 isoform 3"/>
    <property type="match status" value="1"/>
</dbReference>
<sequence>MHTYYLVGSKKVYQMNVTEKQGKEGKPSNGLYQMEDSATGSVKCDVIDDIMWHLSLFTLVISIANCFAQNGYYNVIGTRIIRPNSEYHAAISMHATSGPTTITATLEGQSFTGTPFLVQFKDVIQPYSSVVARFEVGDIEDGAYKLQVTGNGGQEFRSEFPLEYVKKSYSVYIQTDRAVYQPGSTILFRAIVLNPALKPAAEVRDELLHIHIEDGQGNRVKEWKNIVALKGVFSDELKLSESPVLGNWNISVTVHGQTYSKSVEVAQYILPKFVVDVKVPKHITFRDNTLSIAVDTRYSYGKKVVGEATVTAYPTIYSGVIQPIYQTPIRKVVKIDGSSLVEFDIEKDLRLNDEYERVVIVDVTIEEAHTGRRQNNSAQVHIHKYKYKMDLIKTADYFKPGLSYVAYIKVANHDGTPLRNEERDVVVRHGYSRQDEVYDEKTHRLDKNGVLKLEYNTPVDVTNATALRIEAEYKDLKERISPIPAAVSYGNTFLQASLETEKPIVNLDVDILVNCTEPMRYINYVLLARGDVLLSSSFQIDNKNAANFKFTAVHAMVPISHLIVYYIKEDGELVGDVVDIEIDVLFDNFINIDISTDETEPELDVELTVRARQNSYIGLMAVDENVRTLRSGYDITPQDIAEDLTKYDIAQESPYTLISRNSKNYFMWKPGASNPLSAVFEAGADLLTNARIDQRKPTLEDIYLRPVFYGSSTVKPDRGFGVQLPTVTRPPLAGPYAFSRIPKPVWNKPKVYLTQNVADTWLFTNFSAGYEGKTSIRRKVPATLNNWLISGFSLDPIRGLALMTEPKRLKVSKSFVVSLDLPYSIQKGEILAVPVVVYNYMNQDIMAEITLHNTEQKFEFAEVSNEVNATRKIELYRRKKVAVGKSSGASVSFMITPLKVGQIEIKVTANSPRNQDIAVKNLRVETEYYTKTVLIDMRQANVIKKSLNFTIPKNAIEGSEKIEVSTVGNLLGASMLHLDHLIRLPANCGEQNLVHFMPNLIILQYLKTTNQLTPTIQNEAIGFLEKSYQKQLQYKRADGSFSPFGDRDPSANVWLTAYVALAFKQARQFIYVDDHIIKSSLEWLQNIQGSNGSFVETGTVIYDDLQNRDGNSLAMTAFVVLAFIENQSSFNANYTNVIYKGLDYITRYMDESESTYTIAICSYVMYLAKHTSRQSVFNLLDSRAKLENDLKWWAKDTLSKEDKNPWRHRPRSVDIEMTSYGLLTFLEANLLDDAVPVLNWLVNQQNNIGGFTSSRDTVVGLHALYKMVLRLSSPVNLQIEFAYNNGKTGKFSINQNTAMILQSAEVDKATREVNVTAQGNGIGIFRVSYQYNMNVTGPWPLFTLDPQVDKNSNVDHLQLSICTAFASRNLSFTPLSNMAVMEVTLPSGFTADGDSLPSLEVSQNVQKVATSHENTKILLYFNNLTVTEYCPTVSAFRTHKVAKQKAVPVVIYDYYDTSRRARIFYRGPKSTLCDICEGEDCGDICEAIFVAQKSQESDSESAGNSIKISAVILIFASILSVF</sequence>
<dbReference type="PANTHER" id="PTHR11412:SF136">
    <property type="entry name" value="CD109 ANTIGEN"/>
    <property type="match status" value="1"/>
</dbReference>
<keyword evidence="5" id="KW-0882">Thioester bond</keyword>
<feature type="non-terminal residue" evidence="11">
    <location>
        <position position="1"/>
    </location>
</feature>
<evidence type="ECO:0000256" key="5">
    <source>
        <dbReference type="ARBA" id="ARBA00022966"/>
    </source>
</evidence>
<name>N6TEB4_DENPD</name>
<evidence type="ECO:0000256" key="4">
    <source>
        <dbReference type="ARBA" id="ARBA00022859"/>
    </source>
</evidence>
<dbReference type="InterPro" id="IPR013783">
    <property type="entry name" value="Ig-like_fold"/>
</dbReference>
<evidence type="ECO:0000256" key="10">
    <source>
        <dbReference type="ARBA" id="ARBA00078071"/>
    </source>
</evidence>
<gene>
    <name evidence="11" type="ORF">YQE_04876</name>
</gene>
<dbReference type="SMART" id="SM01359">
    <property type="entry name" value="A2M_N_2"/>
    <property type="match status" value="1"/>
</dbReference>
<evidence type="ECO:0000256" key="9">
    <source>
        <dbReference type="ARBA" id="ARBA00063781"/>
    </source>
</evidence>
<dbReference type="SUPFAM" id="SSF48239">
    <property type="entry name" value="Terpenoid cyclases/Protein prenyltransferases"/>
    <property type="match status" value="1"/>
</dbReference>
<evidence type="ECO:0000256" key="3">
    <source>
        <dbReference type="ARBA" id="ARBA00022729"/>
    </source>
</evidence>
<dbReference type="SUPFAM" id="SSF49410">
    <property type="entry name" value="Alpha-macroglobulin receptor domain"/>
    <property type="match status" value="1"/>
</dbReference>
<dbReference type="Gene3D" id="6.20.50.160">
    <property type="match status" value="1"/>
</dbReference>
<dbReference type="Gene3D" id="1.50.10.20">
    <property type="match status" value="1"/>
</dbReference>
<evidence type="ECO:0000256" key="1">
    <source>
        <dbReference type="ARBA" id="ARBA00004613"/>
    </source>
</evidence>
<comment type="subunit">
    <text evidence="9">Heterodimer of a TEP1-N chain and an TEP1-C chain non-covalently linked. Forms a complex composed of TEP1-N and TEP1-C heterodimer, LRIM1 and APL1C; the interaction stabilizes TEP1-N and TEP1-C heterodimer, prevents its binding to tissues while circulating in the hemolymph and protects the thioester bond from hydrolysis. Mature TEP1 and to a lesser extent full-length TEP1 interact with SPCLIP1; the interaction is induced by microbial infection.</text>
</comment>
<dbReference type="Gene3D" id="2.60.120.1540">
    <property type="match status" value="1"/>
</dbReference>
<dbReference type="InterPro" id="IPR009048">
    <property type="entry name" value="A-macroglobulin_rcpt-bd"/>
</dbReference>
<dbReference type="InterPro" id="IPR011626">
    <property type="entry name" value="Alpha-macroglobulin_TED"/>
</dbReference>
<evidence type="ECO:0000256" key="6">
    <source>
        <dbReference type="ARBA" id="ARBA00023157"/>
    </source>
</evidence>
<dbReference type="SMART" id="SM01360">
    <property type="entry name" value="A2M"/>
    <property type="match status" value="1"/>
</dbReference>
<dbReference type="GO" id="GO:0002376">
    <property type="term" value="P:immune system process"/>
    <property type="evidence" value="ECO:0007669"/>
    <property type="project" value="UniProtKB-KW"/>
</dbReference>
<dbReference type="InterPro" id="IPR036595">
    <property type="entry name" value="A-macroglobulin_rcpt-bd_sf"/>
</dbReference>
<dbReference type="InterPro" id="IPR041813">
    <property type="entry name" value="A2M_TED"/>
</dbReference>
<dbReference type="SMART" id="SM01419">
    <property type="entry name" value="Thiol-ester_cl"/>
    <property type="match status" value="1"/>
</dbReference>
<dbReference type="Gene3D" id="2.60.40.1930">
    <property type="match status" value="2"/>
</dbReference>
<proteinExistence type="predicted"/>
<dbReference type="Pfam" id="PF21412">
    <property type="entry name" value="TEP1_CUB2"/>
    <property type="match status" value="1"/>
</dbReference>
<evidence type="ECO:0000256" key="2">
    <source>
        <dbReference type="ARBA" id="ARBA00022525"/>
    </source>
</evidence>
<dbReference type="InterPro" id="IPR008930">
    <property type="entry name" value="Terpenoid_cyclase/PrenylTrfase"/>
</dbReference>
<evidence type="ECO:0000256" key="7">
    <source>
        <dbReference type="ARBA" id="ARBA00023180"/>
    </source>
</evidence>
<comment type="function">
    <text evidence="8">Binds covalently through a thioester bond to the pathogen surface resulting in pathogen clearance.</text>
</comment>
<dbReference type="Pfam" id="PF07678">
    <property type="entry name" value="TED_complement"/>
    <property type="match status" value="1"/>
</dbReference>
<dbReference type="Pfam" id="PF17791">
    <property type="entry name" value="MG3"/>
    <property type="match status" value="1"/>
</dbReference>
<dbReference type="CDD" id="cd02897">
    <property type="entry name" value="A2M_2"/>
    <property type="match status" value="1"/>
</dbReference>
<dbReference type="GO" id="GO:0004866">
    <property type="term" value="F:endopeptidase inhibitor activity"/>
    <property type="evidence" value="ECO:0007669"/>
    <property type="project" value="InterPro"/>
</dbReference>
<dbReference type="Gene3D" id="2.60.40.1940">
    <property type="match status" value="1"/>
</dbReference>
<comment type="subcellular location">
    <subcellularLocation>
        <location evidence="1">Secreted</location>
    </subcellularLocation>
</comment>
<dbReference type="InterPro" id="IPR050473">
    <property type="entry name" value="A2M/Complement_sys"/>
</dbReference>
<dbReference type="Pfam" id="PF01835">
    <property type="entry name" value="MG2"/>
    <property type="match status" value="1"/>
</dbReference>